<sequence>MTTHSPLPHPLPFLFLLLLLFTLGGGSRPLPLDHSTTTPTPTTTRSIFIRHTTTPTLTPTTTALPTHSCVLENGTRINNTEDNPIRIIDDAGDIFSCMECHCDVSGPGNGRGGKGQDEAALCKYGECLQPLCVDFVWTERDCCPVCPNGKNCYKPQWAVRDESESNPKQELREMRQKIKECRKRHLDNPPIQRDGKHGQFNDVVVDVHKLNRRLRICKRRYKRMYRERYSKTMRAGRRYRFGNQICRCDYDPQHPQHIINRHSVCKPA</sequence>
<dbReference type="EMBL" id="MN327983">
    <property type="protein sequence ID" value="QIQ54704.1"/>
    <property type="molecule type" value="mRNA"/>
</dbReference>
<dbReference type="AlphaFoldDB" id="A0A6G9KQS5"/>
<evidence type="ECO:0000313" key="2">
    <source>
        <dbReference type="EMBL" id="QIQ54704.1"/>
    </source>
</evidence>
<accession>A0A6G9KQS5</accession>
<name>A0A6G9KQS5_9CAEN</name>
<protein>
    <submittedName>
        <fullName evidence="2">Capsule gland specific secretory protein</fullName>
    </submittedName>
</protein>
<organism evidence="2">
    <name type="scientific">Reishia bronni</name>
    <dbReference type="NCBI Taxonomy" id="578817"/>
    <lineage>
        <taxon>Eukaryota</taxon>
        <taxon>Metazoa</taxon>
        <taxon>Spiralia</taxon>
        <taxon>Lophotrochozoa</taxon>
        <taxon>Mollusca</taxon>
        <taxon>Gastropoda</taxon>
        <taxon>Caenogastropoda</taxon>
        <taxon>Neogastropoda</taxon>
        <taxon>Muricoidea</taxon>
        <taxon>Muricidae</taxon>
        <taxon>Reishia</taxon>
    </lineage>
</organism>
<reference evidence="2" key="1">
    <citation type="submission" date="2019-08" db="EMBL/GenBank/DDBJ databases">
        <title>Towards understanding the formation of egg capsule of the carnivore snail Thais (Reishia) bronni: a transcriptomic approach.</title>
        <authorList>
            <person name="Wong Y.H."/>
            <person name="Okano K."/>
        </authorList>
    </citation>
    <scope>NUCLEOTIDE SEQUENCE</scope>
</reference>
<keyword evidence="1" id="KW-0732">Signal</keyword>
<feature type="chain" id="PRO_5026322495" evidence="1">
    <location>
        <begin position="27"/>
        <end position="268"/>
    </location>
</feature>
<evidence type="ECO:0000256" key="1">
    <source>
        <dbReference type="SAM" id="SignalP"/>
    </source>
</evidence>
<feature type="signal peptide" evidence="1">
    <location>
        <begin position="1"/>
        <end position="26"/>
    </location>
</feature>
<proteinExistence type="evidence at transcript level"/>